<protein>
    <submittedName>
        <fullName evidence="5">Putative transferase CAF17, mitochondrial isoform X1</fullName>
    </submittedName>
</protein>
<gene>
    <name evidence="5" type="ORF">FWK35_00003253</name>
</gene>
<dbReference type="InterPro" id="IPR027266">
    <property type="entry name" value="TrmE/GcvT-like"/>
</dbReference>
<dbReference type="Pfam" id="PF25455">
    <property type="entry name" value="Beta-barrel_CAF17_C"/>
    <property type="match status" value="1"/>
</dbReference>
<dbReference type="InterPro" id="IPR057460">
    <property type="entry name" value="CAF17_C"/>
</dbReference>
<evidence type="ECO:0000256" key="2">
    <source>
        <dbReference type="ARBA" id="ARBA00022946"/>
    </source>
</evidence>
<keyword evidence="6" id="KW-1185">Reference proteome</keyword>
<dbReference type="InterPro" id="IPR045179">
    <property type="entry name" value="YgfZ/GcvT"/>
</dbReference>
<keyword evidence="5" id="KW-0808">Transferase</keyword>
<keyword evidence="3" id="KW-0496">Mitochondrion</keyword>
<evidence type="ECO:0000259" key="4">
    <source>
        <dbReference type="Pfam" id="PF25455"/>
    </source>
</evidence>
<proteinExistence type="predicted"/>
<organism evidence="5 6">
    <name type="scientific">Aphis craccivora</name>
    <name type="common">Cowpea aphid</name>
    <dbReference type="NCBI Taxonomy" id="307492"/>
    <lineage>
        <taxon>Eukaryota</taxon>
        <taxon>Metazoa</taxon>
        <taxon>Ecdysozoa</taxon>
        <taxon>Arthropoda</taxon>
        <taxon>Hexapoda</taxon>
        <taxon>Insecta</taxon>
        <taxon>Pterygota</taxon>
        <taxon>Neoptera</taxon>
        <taxon>Paraneoptera</taxon>
        <taxon>Hemiptera</taxon>
        <taxon>Sternorrhyncha</taxon>
        <taxon>Aphidomorpha</taxon>
        <taxon>Aphidoidea</taxon>
        <taxon>Aphididae</taxon>
        <taxon>Aphidini</taxon>
        <taxon>Aphis</taxon>
        <taxon>Aphis</taxon>
    </lineage>
</organism>
<evidence type="ECO:0000256" key="1">
    <source>
        <dbReference type="ARBA" id="ARBA00004173"/>
    </source>
</evidence>
<dbReference type="GO" id="GO:0016740">
    <property type="term" value="F:transferase activity"/>
    <property type="evidence" value="ECO:0007669"/>
    <property type="project" value="UniProtKB-KW"/>
</dbReference>
<dbReference type="OrthoDB" id="191995at2759"/>
<dbReference type="EMBL" id="VUJU01000807">
    <property type="protein sequence ID" value="KAF0768257.1"/>
    <property type="molecule type" value="Genomic_DNA"/>
</dbReference>
<dbReference type="SUPFAM" id="SSF103025">
    <property type="entry name" value="Folate-binding domain"/>
    <property type="match status" value="1"/>
</dbReference>
<dbReference type="Gene3D" id="3.30.1360.120">
    <property type="entry name" value="Probable tRNA modification gtpase trme, domain 1"/>
    <property type="match status" value="1"/>
</dbReference>
<keyword evidence="2" id="KW-0809">Transit peptide</keyword>
<dbReference type="PANTHER" id="PTHR22602:SF0">
    <property type="entry name" value="TRANSFERASE CAF17, MITOCHONDRIAL-RELATED"/>
    <property type="match status" value="1"/>
</dbReference>
<reference evidence="5 6" key="1">
    <citation type="submission" date="2019-08" db="EMBL/GenBank/DDBJ databases">
        <title>Whole genome of Aphis craccivora.</title>
        <authorList>
            <person name="Voronova N.V."/>
            <person name="Shulinski R.S."/>
            <person name="Bandarenka Y.V."/>
            <person name="Zhorov D.G."/>
            <person name="Warner D."/>
        </authorList>
    </citation>
    <scope>NUCLEOTIDE SEQUENCE [LARGE SCALE GENOMIC DNA]</scope>
    <source>
        <strain evidence="5">180601</strain>
        <tissue evidence="5">Whole Body</tissue>
    </source>
</reference>
<dbReference type="AlphaFoldDB" id="A0A6G0ZBH9"/>
<comment type="caution">
    <text evidence="5">The sequence shown here is derived from an EMBL/GenBank/DDBJ whole genome shotgun (WGS) entry which is preliminary data.</text>
</comment>
<evidence type="ECO:0000313" key="6">
    <source>
        <dbReference type="Proteomes" id="UP000478052"/>
    </source>
</evidence>
<accession>A0A6G0ZBH9</accession>
<dbReference type="GO" id="GO:0016226">
    <property type="term" value="P:iron-sulfur cluster assembly"/>
    <property type="evidence" value="ECO:0007669"/>
    <property type="project" value="TreeGrafter"/>
</dbReference>
<feature type="domain" description="CAF17 C-terminal" evidence="4">
    <location>
        <begin position="226"/>
        <end position="298"/>
    </location>
</feature>
<dbReference type="NCBIfam" id="TIGR03317">
    <property type="entry name" value="ygfZ_signature"/>
    <property type="match status" value="1"/>
</dbReference>
<sequence>MRVPMKVARLFSTVSFKPKLELLSNKSLIQIDGDGSYDFCQGLMTNDIFKLKTEKSLFTMILNSKGRVLYDCLIYKVNDHILLECEKDAASDLIKYLKMYLLRRKLNIKILENTSVWALFSSTPINMELNSVSVFNDPRLPILGQRILSDKTSGIQNEIFLDESDNKFTYQQWRYTNGVAEGSELLKGLSFPLEMNCDYLNGISFNKGCYVGQELTARTHHTGVTRKRIMPLIFDDTPTSLDLDADIYSESDLNVKRPPGKLRGLCGKIGIALLRIDECLKAERLIVGGFTAKTFIPNIVNPSTVGYMLLHAQSENPKLKNVAKIFLTDFCTEHDIQTAVTFNT</sequence>
<dbReference type="Proteomes" id="UP000478052">
    <property type="component" value="Unassembled WGS sequence"/>
</dbReference>
<comment type="subcellular location">
    <subcellularLocation>
        <location evidence="1">Mitochondrion</location>
    </subcellularLocation>
</comment>
<dbReference type="InterPro" id="IPR017703">
    <property type="entry name" value="YgfZ/GCV_T_CS"/>
</dbReference>
<name>A0A6G0ZBH9_APHCR</name>
<evidence type="ECO:0000256" key="3">
    <source>
        <dbReference type="ARBA" id="ARBA00023128"/>
    </source>
</evidence>
<dbReference type="GO" id="GO:0005759">
    <property type="term" value="C:mitochondrial matrix"/>
    <property type="evidence" value="ECO:0007669"/>
    <property type="project" value="TreeGrafter"/>
</dbReference>
<dbReference type="PANTHER" id="PTHR22602">
    <property type="entry name" value="TRANSFERASE CAF17, MITOCHONDRIAL-RELATED"/>
    <property type="match status" value="1"/>
</dbReference>
<evidence type="ECO:0000313" key="5">
    <source>
        <dbReference type="EMBL" id="KAF0768257.1"/>
    </source>
</evidence>